<dbReference type="Proteomes" id="UP001165124">
    <property type="component" value="Unassembled WGS sequence"/>
</dbReference>
<evidence type="ECO:0000259" key="2">
    <source>
        <dbReference type="Pfam" id="PF01658"/>
    </source>
</evidence>
<protein>
    <submittedName>
        <fullName evidence="3">Myo-inositol-1-phosphate synthase</fullName>
    </submittedName>
</protein>
<proteinExistence type="inferred from homology"/>
<reference evidence="3" key="1">
    <citation type="submission" date="2023-02" db="EMBL/GenBank/DDBJ databases">
        <title>Actinomadura rubrobrunea NBRC 14622.</title>
        <authorList>
            <person name="Ichikawa N."/>
            <person name="Sato H."/>
            <person name="Tonouchi N."/>
        </authorList>
    </citation>
    <scope>NUCLEOTIDE SEQUENCE</scope>
    <source>
        <strain evidence="3">NBRC 14622</strain>
    </source>
</reference>
<comment type="caution">
    <text evidence="3">The sequence shown here is derived from an EMBL/GenBank/DDBJ whole genome shotgun (WGS) entry which is preliminary data.</text>
</comment>
<feature type="domain" description="Myo-inositol-1-phosphate synthase GAPDH-like" evidence="2">
    <location>
        <begin position="218"/>
        <end position="322"/>
    </location>
</feature>
<dbReference type="Pfam" id="PF07994">
    <property type="entry name" value="NAD_binding_5"/>
    <property type="match status" value="1"/>
</dbReference>
<dbReference type="PANTHER" id="PTHR11510">
    <property type="entry name" value="MYO-INOSITOL-1 PHOSPHATE SYNTHASE"/>
    <property type="match status" value="1"/>
</dbReference>
<keyword evidence="4" id="KW-1185">Reference proteome</keyword>
<organism evidence="3 4">
    <name type="scientific">Actinomadura rubrobrunea</name>
    <dbReference type="NCBI Taxonomy" id="115335"/>
    <lineage>
        <taxon>Bacteria</taxon>
        <taxon>Bacillati</taxon>
        <taxon>Actinomycetota</taxon>
        <taxon>Actinomycetes</taxon>
        <taxon>Streptosporangiales</taxon>
        <taxon>Thermomonosporaceae</taxon>
        <taxon>Actinomadura</taxon>
    </lineage>
</organism>
<dbReference type="SUPFAM" id="SSF51735">
    <property type="entry name" value="NAD(P)-binding Rossmann-fold domains"/>
    <property type="match status" value="1"/>
</dbReference>
<dbReference type="AlphaFoldDB" id="A0A9W6UWM0"/>
<dbReference type="GO" id="GO:0006021">
    <property type="term" value="P:inositol biosynthetic process"/>
    <property type="evidence" value="ECO:0007669"/>
    <property type="project" value="InterPro"/>
</dbReference>
<dbReference type="InterPro" id="IPR036291">
    <property type="entry name" value="NAD(P)-bd_dom_sf"/>
</dbReference>
<dbReference type="PIRSF" id="PIRSF015578">
    <property type="entry name" value="Myoinos-ppht_syn"/>
    <property type="match status" value="1"/>
</dbReference>
<evidence type="ECO:0000313" key="4">
    <source>
        <dbReference type="Proteomes" id="UP001165124"/>
    </source>
</evidence>
<evidence type="ECO:0000313" key="3">
    <source>
        <dbReference type="EMBL" id="GLW66334.1"/>
    </source>
</evidence>
<name>A0A9W6UWM0_9ACTN</name>
<dbReference type="GO" id="GO:0004512">
    <property type="term" value="F:inositol-3-phosphate synthase activity"/>
    <property type="evidence" value="ECO:0007669"/>
    <property type="project" value="InterPro"/>
</dbReference>
<comment type="similarity">
    <text evidence="1">Belongs to the myo-inositol 1-phosphate synthase family.</text>
</comment>
<dbReference type="SUPFAM" id="SSF55347">
    <property type="entry name" value="Glyceraldehyde-3-phosphate dehydrogenase-like, C-terminal domain"/>
    <property type="match status" value="1"/>
</dbReference>
<dbReference type="EMBL" id="BSRZ01000014">
    <property type="protein sequence ID" value="GLW66334.1"/>
    <property type="molecule type" value="Genomic_DNA"/>
</dbReference>
<dbReference type="Gene3D" id="3.30.360.10">
    <property type="entry name" value="Dihydrodipicolinate Reductase, domain 2"/>
    <property type="match status" value="1"/>
</dbReference>
<gene>
    <name evidence="3" type="ORF">Arub01_45780</name>
</gene>
<sequence>MSGTGVWLAGARGSVATTAILGALAVRAGLAERVGLVCEAPGFPDGGLPAVSDLVFGGHDLVDVPLLKRAERLADAGVVPHGLPARLRDDLAAVEADIVTGGADGRTRDPAGTLRRLVDDITAFRDRHGLDRVVVVNVTATEPPTPARPEHATLAALRRAIDAGTMVLPASACYAYAAFEAGCGHVDFTPSVGARLPALAELARERAVPYAGNDGKTGETLVKAALAPMFAGRNLRVGSWAGTNLLGGGDGANLADPQAAASKLDSKGRLVSETLGYPVEGPLHIDYVADLGEQKTAWDHVTFQGFLGARMTLQFTWQGYDSALAAPLVLDLARLVAAAHAAGRVGPLPELAYFFKDPIGTSTHDLAAQYDALCAFAARGCR</sequence>
<dbReference type="InterPro" id="IPR013021">
    <property type="entry name" value="Myo-inos-1-P_Synthase_GAPDH"/>
</dbReference>
<accession>A0A9W6UWM0</accession>
<dbReference type="RefSeq" id="WP_067918799.1">
    <property type="nucleotide sequence ID" value="NZ_BSRZ01000014.1"/>
</dbReference>
<dbReference type="Pfam" id="PF01658">
    <property type="entry name" value="Inos-1-P_synth"/>
    <property type="match status" value="1"/>
</dbReference>
<dbReference type="Gene3D" id="3.40.50.720">
    <property type="entry name" value="NAD(P)-binding Rossmann-like Domain"/>
    <property type="match status" value="1"/>
</dbReference>
<dbReference type="InterPro" id="IPR002587">
    <property type="entry name" value="Myo-inos-1-P_Synthase"/>
</dbReference>
<dbReference type="GO" id="GO:0008654">
    <property type="term" value="P:phospholipid biosynthetic process"/>
    <property type="evidence" value="ECO:0007669"/>
    <property type="project" value="InterPro"/>
</dbReference>
<evidence type="ECO:0000256" key="1">
    <source>
        <dbReference type="ARBA" id="ARBA00010813"/>
    </source>
</evidence>